<proteinExistence type="predicted"/>
<name>A0AB36SPT2_9BACI</name>
<organism evidence="2 3">
    <name type="scientific">Bacillus toyonensis</name>
    <dbReference type="NCBI Taxonomy" id="155322"/>
    <lineage>
        <taxon>Bacteria</taxon>
        <taxon>Bacillati</taxon>
        <taxon>Bacillota</taxon>
        <taxon>Bacilli</taxon>
        <taxon>Bacillales</taxon>
        <taxon>Bacillaceae</taxon>
        <taxon>Bacillus</taxon>
        <taxon>Bacillus cereus group</taxon>
    </lineage>
</organism>
<reference evidence="2 3" key="1">
    <citation type="submission" date="2017-09" db="EMBL/GenBank/DDBJ databases">
        <title>Large-scale bioinformatics analysis of Bacillus genomes uncovers conserved roles of natural products in bacterial physiology.</title>
        <authorList>
            <consortium name="Agbiome Team Llc"/>
            <person name="Bleich R.M."/>
            <person name="Kirk G.J."/>
            <person name="Santa Maria K.C."/>
            <person name="Allen S.E."/>
            <person name="Farag S."/>
            <person name="Shank E.A."/>
            <person name="Bowers A."/>
        </authorList>
    </citation>
    <scope>NUCLEOTIDE SEQUENCE [LARGE SCALE GENOMIC DNA]</scope>
    <source>
        <strain evidence="2 3">AFS027958</strain>
    </source>
</reference>
<dbReference type="Proteomes" id="UP000220934">
    <property type="component" value="Unassembled WGS sequence"/>
</dbReference>
<comment type="caution">
    <text evidence="2">The sequence shown here is derived from an EMBL/GenBank/DDBJ whole genome shotgun (WGS) entry which is preliminary data.</text>
</comment>
<sequence>MQKTKELLEKIPSKFLLYSATGVYAIITILVYIYWYNEKLYLKEDGIKEIQDFVKTLVSTNLSVSLGVAALMVGVAALNTKVFKHDNPIKKEFLGTLNAIIMFLLMNFIFLSLSYQKGLISNMILDAIILFRSAVSLIGLMHSVFTLCSKTIGAIK</sequence>
<keyword evidence="1" id="KW-0472">Membrane</keyword>
<dbReference type="AlphaFoldDB" id="A0AB36SPT2"/>
<feature type="transmembrane region" description="Helical" evidence="1">
    <location>
        <begin position="62"/>
        <end position="83"/>
    </location>
</feature>
<dbReference type="EMBL" id="NUAJ01000009">
    <property type="protein sequence ID" value="PEN55194.1"/>
    <property type="molecule type" value="Genomic_DNA"/>
</dbReference>
<feature type="transmembrane region" description="Helical" evidence="1">
    <location>
        <begin position="95"/>
        <end position="115"/>
    </location>
</feature>
<feature type="transmembrane region" description="Helical" evidence="1">
    <location>
        <begin position="15"/>
        <end position="35"/>
    </location>
</feature>
<protein>
    <submittedName>
        <fullName evidence="2">Uncharacterized protein</fullName>
    </submittedName>
</protein>
<feature type="transmembrane region" description="Helical" evidence="1">
    <location>
        <begin position="127"/>
        <end position="148"/>
    </location>
</feature>
<keyword evidence="1" id="KW-1133">Transmembrane helix</keyword>
<dbReference type="RefSeq" id="WP_098060307.1">
    <property type="nucleotide sequence ID" value="NZ_NUAJ01000009.1"/>
</dbReference>
<gene>
    <name evidence="2" type="ORF">CN596_11510</name>
</gene>
<keyword evidence="1" id="KW-0812">Transmembrane</keyword>
<evidence type="ECO:0000313" key="3">
    <source>
        <dbReference type="Proteomes" id="UP000220934"/>
    </source>
</evidence>
<evidence type="ECO:0000313" key="2">
    <source>
        <dbReference type="EMBL" id="PEN55194.1"/>
    </source>
</evidence>
<accession>A0AB36SPT2</accession>
<evidence type="ECO:0000256" key="1">
    <source>
        <dbReference type="SAM" id="Phobius"/>
    </source>
</evidence>